<gene>
    <name evidence="2" type="ORF">PX52LOC_03311</name>
</gene>
<name>A0A5C1AF56_9BACT</name>
<dbReference type="AlphaFoldDB" id="A0A5C1AF56"/>
<proteinExistence type="predicted"/>
<evidence type="ECO:0000313" key="3">
    <source>
        <dbReference type="Proteomes" id="UP000324974"/>
    </source>
</evidence>
<accession>A0A5C1AF56</accession>
<dbReference type="Proteomes" id="UP000324974">
    <property type="component" value="Chromosome"/>
</dbReference>
<dbReference type="EMBL" id="CP042425">
    <property type="protein sequence ID" value="QEL16362.1"/>
    <property type="molecule type" value="Genomic_DNA"/>
</dbReference>
<organism evidence="2 3">
    <name type="scientific">Limnoglobus roseus</name>
    <dbReference type="NCBI Taxonomy" id="2598579"/>
    <lineage>
        <taxon>Bacteria</taxon>
        <taxon>Pseudomonadati</taxon>
        <taxon>Planctomycetota</taxon>
        <taxon>Planctomycetia</taxon>
        <taxon>Gemmatales</taxon>
        <taxon>Gemmataceae</taxon>
        <taxon>Limnoglobus</taxon>
    </lineage>
</organism>
<sequence length="134" mass="14855">MNLSRAVYDPVLSELRVHAQLKGERQLYRRAIAEYLVGRDDFFAREAKYSLHPIRRDREDCLACGDVDGLDAVLLRELHFAGGSPAVARRRERGGHGPTTGPFTSSKPAGRVAPVPNSPLTESAFARRLVRETA</sequence>
<reference evidence="3" key="1">
    <citation type="submission" date="2019-08" db="EMBL/GenBank/DDBJ databases">
        <title>Limnoglobus roseus gen. nov., sp. nov., a novel freshwater planctomycete with a giant genome from the family Gemmataceae.</title>
        <authorList>
            <person name="Kulichevskaya I.S."/>
            <person name="Naumoff D.G."/>
            <person name="Miroshnikov K."/>
            <person name="Ivanova A."/>
            <person name="Philippov D.A."/>
            <person name="Hakobyan A."/>
            <person name="Rijpstra I.C."/>
            <person name="Sinninghe Damste J.S."/>
            <person name="Liesack W."/>
            <person name="Dedysh S.N."/>
        </authorList>
    </citation>
    <scope>NUCLEOTIDE SEQUENCE [LARGE SCALE GENOMIC DNA]</scope>
    <source>
        <strain evidence="3">PX52</strain>
    </source>
</reference>
<keyword evidence="3" id="KW-1185">Reference proteome</keyword>
<dbReference type="KEGG" id="lrs:PX52LOC_03311"/>
<feature type="region of interest" description="Disordered" evidence="1">
    <location>
        <begin position="86"/>
        <end position="119"/>
    </location>
</feature>
<dbReference type="RefSeq" id="WP_149111100.1">
    <property type="nucleotide sequence ID" value="NZ_CP042425.1"/>
</dbReference>
<evidence type="ECO:0000256" key="1">
    <source>
        <dbReference type="SAM" id="MobiDB-lite"/>
    </source>
</evidence>
<protein>
    <submittedName>
        <fullName evidence="2">Uncharacterized protein</fullName>
    </submittedName>
</protein>
<dbReference type="OrthoDB" id="232875at2"/>
<evidence type="ECO:0000313" key="2">
    <source>
        <dbReference type="EMBL" id="QEL16362.1"/>
    </source>
</evidence>